<evidence type="ECO:0000256" key="1">
    <source>
        <dbReference type="ARBA" id="ARBA00010515"/>
    </source>
</evidence>
<comment type="similarity">
    <text evidence="1">Belongs to the 'GDXG' lipolytic enzyme family.</text>
</comment>
<dbReference type="InterPro" id="IPR050300">
    <property type="entry name" value="GDXG_lipolytic_enzyme"/>
</dbReference>
<dbReference type="PROSITE" id="PS01173">
    <property type="entry name" value="LIPASE_GDXG_HIS"/>
    <property type="match status" value="1"/>
</dbReference>
<dbReference type="InterPro" id="IPR002168">
    <property type="entry name" value="Lipase_GDXG_HIS_AS"/>
</dbReference>
<dbReference type="Proteomes" id="UP000054978">
    <property type="component" value="Unassembled WGS sequence"/>
</dbReference>
<keyword evidence="2 5" id="KW-0378">Hydrolase</keyword>
<keyword evidence="3" id="KW-0732">Signal</keyword>
<dbReference type="Pfam" id="PF07859">
    <property type="entry name" value="Abhydrolase_3"/>
    <property type="match status" value="1"/>
</dbReference>
<feature type="chain" id="PRO_5007621870" evidence="3">
    <location>
        <begin position="28"/>
        <end position="343"/>
    </location>
</feature>
<dbReference type="RefSeq" id="WP_087046894.1">
    <property type="nucleotide sequence ID" value="NZ_FCOB02000015.1"/>
</dbReference>
<accession>A0A158BJM2</accession>
<dbReference type="SUPFAM" id="SSF53474">
    <property type="entry name" value="alpha/beta-Hydrolases"/>
    <property type="match status" value="1"/>
</dbReference>
<dbReference type="InterPro" id="IPR029058">
    <property type="entry name" value="AB_hydrolase_fold"/>
</dbReference>
<gene>
    <name evidence="5" type="ORF">AWB83_03340</name>
</gene>
<name>A0A158BJM2_9BURK</name>
<dbReference type="STRING" id="1777144.AWB83_03340"/>
<protein>
    <submittedName>
        <fullName evidence="5">Alpha/beta hydrolase domain-containing protein</fullName>
    </submittedName>
</protein>
<dbReference type="PANTHER" id="PTHR48081">
    <property type="entry name" value="AB HYDROLASE SUPERFAMILY PROTEIN C4A8.06C"/>
    <property type="match status" value="1"/>
</dbReference>
<dbReference type="OrthoDB" id="9794445at2"/>
<reference evidence="5" key="1">
    <citation type="submission" date="2016-01" db="EMBL/GenBank/DDBJ databases">
        <authorList>
            <person name="Peeters C."/>
        </authorList>
    </citation>
    <scope>NUCLEOTIDE SEQUENCE [LARGE SCALE GENOMIC DNA]</scope>
    <source>
        <strain evidence="5">LMG 29326</strain>
    </source>
</reference>
<dbReference type="Gene3D" id="3.40.50.1820">
    <property type="entry name" value="alpha/beta hydrolase"/>
    <property type="match status" value="1"/>
</dbReference>
<evidence type="ECO:0000256" key="3">
    <source>
        <dbReference type="SAM" id="SignalP"/>
    </source>
</evidence>
<dbReference type="EMBL" id="FCOB02000015">
    <property type="protein sequence ID" value="SAK70264.1"/>
    <property type="molecule type" value="Genomic_DNA"/>
</dbReference>
<dbReference type="InterPro" id="IPR013094">
    <property type="entry name" value="AB_hydrolase_3"/>
</dbReference>
<comment type="caution">
    <text evidence="5">The sequence shown here is derived from an EMBL/GenBank/DDBJ whole genome shotgun (WGS) entry which is preliminary data.</text>
</comment>
<evidence type="ECO:0000259" key="4">
    <source>
        <dbReference type="Pfam" id="PF07859"/>
    </source>
</evidence>
<feature type="signal peptide" evidence="3">
    <location>
        <begin position="1"/>
        <end position="27"/>
    </location>
</feature>
<dbReference type="PANTHER" id="PTHR48081:SF8">
    <property type="entry name" value="ALPHA_BETA HYDROLASE FOLD-3 DOMAIN-CONTAINING PROTEIN-RELATED"/>
    <property type="match status" value="1"/>
</dbReference>
<dbReference type="GO" id="GO:0016787">
    <property type="term" value="F:hydrolase activity"/>
    <property type="evidence" value="ECO:0007669"/>
    <property type="project" value="UniProtKB-KW"/>
</dbReference>
<organism evidence="5 6">
    <name type="scientific">Caballeronia ptereochthonis</name>
    <dbReference type="NCBI Taxonomy" id="1777144"/>
    <lineage>
        <taxon>Bacteria</taxon>
        <taxon>Pseudomonadati</taxon>
        <taxon>Pseudomonadota</taxon>
        <taxon>Betaproteobacteria</taxon>
        <taxon>Burkholderiales</taxon>
        <taxon>Burkholderiaceae</taxon>
        <taxon>Caballeronia</taxon>
    </lineage>
</organism>
<evidence type="ECO:0000256" key="2">
    <source>
        <dbReference type="ARBA" id="ARBA00022801"/>
    </source>
</evidence>
<evidence type="ECO:0000313" key="5">
    <source>
        <dbReference type="EMBL" id="SAK70264.1"/>
    </source>
</evidence>
<dbReference type="AlphaFoldDB" id="A0A158BJM2"/>
<proteinExistence type="inferred from homology"/>
<keyword evidence="6" id="KW-1185">Reference proteome</keyword>
<evidence type="ECO:0000313" key="6">
    <source>
        <dbReference type="Proteomes" id="UP000054978"/>
    </source>
</evidence>
<feature type="domain" description="Alpha/beta hydrolase fold-3" evidence="4">
    <location>
        <begin position="107"/>
        <end position="315"/>
    </location>
</feature>
<sequence length="343" mass="36597">MKKLKTAALATAVAAVLSQSAAHEASAAPVLEPATQQFIDALAAKNAPPIYTLSPADARNVLAGAQAQPVKKQAAKIEDRVIEAGPTGRIALRIVRPEHAKGALPVIMYFHGGGWVLGDKNTHDRLVREIANGAQAAVVFVDYDRSPETKYPVPIEQAYAATRYVADHAKEFDVDASRMAVAGDSVGGNMTAAVTLLAKERGGPKLRAQVLFYPVTDANFDDGSYAEFANGPWLTRDAMKWFWDAYAPNAADREKITASPLRASIEALKGLPPALVITDENDVLRDEGEAYARKLSQAGVPVTSVRYNGTIHDFVMLNALAETPATRAAIAQANATLKAALKK</sequence>